<evidence type="ECO:0000256" key="1">
    <source>
        <dbReference type="SAM" id="Phobius"/>
    </source>
</evidence>
<gene>
    <name evidence="3" type="ORF">G9470_18395</name>
</gene>
<protein>
    <submittedName>
        <fullName evidence="3">YcxB family protein</fullName>
    </submittedName>
</protein>
<reference evidence="3 4" key="1">
    <citation type="submission" date="2020-03" db="EMBL/GenBank/DDBJ databases">
        <title>Genome Sequence of industrial isolate, B5A.</title>
        <authorList>
            <person name="Sharma S."/>
            <person name="Patil P.B."/>
            <person name="Korpole S."/>
        </authorList>
    </citation>
    <scope>NUCLEOTIDE SEQUENCE [LARGE SCALE GENOMIC DNA]</scope>
    <source>
        <strain evidence="3 4">PI-S10-B5A</strain>
    </source>
</reference>
<evidence type="ECO:0000259" key="2">
    <source>
        <dbReference type="Pfam" id="PF14317"/>
    </source>
</evidence>
<dbReference type="Pfam" id="PF14317">
    <property type="entry name" value="YcxB"/>
    <property type="match status" value="1"/>
</dbReference>
<dbReference type="InterPro" id="IPR025588">
    <property type="entry name" value="YcxB-like_C"/>
</dbReference>
<feature type="transmembrane region" description="Helical" evidence="1">
    <location>
        <begin position="62"/>
        <end position="78"/>
    </location>
</feature>
<organism evidence="3 4">
    <name type="scientific">Lacrimispora defluvii</name>
    <dbReference type="NCBI Taxonomy" id="2719233"/>
    <lineage>
        <taxon>Bacteria</taxon>
        <taxon>Bacillati</taxon>
        <taxon>Bacillota</taxon>
        <taxon>Clostridia</taxon>
        <taxon>Lachnospirales</taxon>
        <taxon>Lachnospiraceae</taxon>
        <taxon>Lacrimispora</taxon>
    </lineage>
</organism>
<evidence type="ECO:0000313" key="4">
    <source>
        <dbReference type="Proteomes" id="UP000539052"/>
    </source>
</evidence>
<name>A0ABX1VUF7_9FIRM</name>
<keyword evidence="1" id="KW-0812">Transmembrane</keyword>
<dbReference type="RefSeq" id="WP_170822862.1">
    <property type="nucleotide sequence ID" value="NZ_JAAOXG010000039.1"/>
</dbReference>
<dbReference type="Proteomes" id="UP000539052">
    <property type="component" value="Unassembled WGS sequence"/>
</dbReference>
<evidence type="ECO:0000313" key="3">
    <source>
        <dbReference type="EMBL" id="NNJ31749.1"/>
    </source>
</evidence>
<feature type="transmembrane region" description="Helical" evidence="1">
    <location>
        <begin position="39"/>
        <end position="56"/>
    </location>
</feature>
<dbReference type="EMBL" id="JAAOXG010000039">
    <property type="protein sequence ID" value="NNJ31749.1"/>
    <property type="molecule type" value="Genomic_DNA"/>
</dbReference>
<keyword evidence="4" id="KW-1185">Reference proteome</keyword>
<accession>A0ABX1VUF7</accession>
<proteinExistence type="predicted"/>
<feature type="domain" description="YcxB-like C-terminal" evidence="2">
    <location>
        <begin position="111"/>
        <end position="165"/>
    </location>
</feature>
<comment type="caution">
    <text evidence="3">The sequence shown here is derived from an EMBL/GenBank/DDBJ whole genome shotgun (WGS) entry which is preliminary data.</text>
</comment>
<keyword evidence="1" id="KW-1133">Transmembrane helix</keyword>
<keyword evidence="1" id="KW-0472">Membrane</keyword>
<sequence length="176" mass="21203">MDIIFKSEFIMTLDRYLYFCNNPVGEEAKRKYRAWKSRNILSFILSLLCALIFAILKDWVGIYILLFSSVIFLYRLLYQRKKLNTNQYNSVRKSQESDDWIRTTTFTDVMKVKEGNTESVYEYSYIKKITEDNEYFYLWHNSDFVIRIPQDSFVIGAKKDFKNFIADRIYENRVTS</sequence>